<dbReference type="GO" id="GO:0016740">
    <property type="term" value="F:transferase activity"/>
    <property type="evidence" value="ECO:0007669"/>
    <property type="project" value="UniProtKB-KW"/>
</dbReference>
<accession>A0A7D5W773</accession>
<proteinExistence type="predicted"/>
<feature type="domain" description="Glycosyltransferase 2-like" evidence="1">
    <location>
        <begin position="3"/>
        <end position="178"/>
    </location>
</feature>
<evidence type="ECO:0000313" key="2">
    <source>
        <dbReference type="EMBL" id="QLJ19347.1"/>
    </source>
</evidence>
<dbReference type="Pfam" id="PF00535">
    <property type="entry name" value="Glycos_transf_2"/>
    <property type="match status" value="1"/>
</dbReference>
<evidence type="ECO:0000259" key="1">
    <source>
        <dbReference type="Pfam" id="PF00535"/>
    </source>
</evidence>
<dbReference type="EMBL" id="CP059056">
    <property type="protein sequence ID" value="QLJ19347.1"/>
    <property type="molecule type" value="Genomic_DNA"/>
</dbReference>
<dbReference type="RefSeq" id="WP_143475721.1">
    <property type="nucleotide sequence ID" value="NZ_CAYQIH010000002.1"/>
</dbReference>
<reference evidence="2" key="1">
    <citation type="submission" date="2020-07" db="EMBL/GenBank/DDBJ databases">
        <title>Hypervirulent multi-drug resistant Proteus mirabilis strain with mosaic plasmid.</title>
        <authorList>
            <person name="Shelenkov A."/>
            <person name="Mikhaylova Y.V."/>
            <person name="Yanushevich Y.G."/>
            <person name="Petrova L."/>
            <person name="Fomina V."/>
            <person name="Zamyatin M."/>
            <person name="Shagin D."/>
        </authorList>
    </citation>
    <scope>NUCLEOTIDE SEQUENCE</scope>
    <source>
        <strain evidence="2">CriePir89</strain>
    </source>
</reference>
<dbReference type="InterPro" id="IPR050834">
    <property type="entry name" value="Glycosyltransf_2"/>
</dbReference>
<dbReference type="Gene3D" id="3.90.550.10">
    <property type="entry name" value="Spore Coat Polysaccharide Biosynthesis Protein SpsA, Chain A"/>
    <property type="match status" value="1"/>
</dbReference>
<dbReference type="InterPro" id="IPR001173">
    <property type="entry name" value="Glyco_trans_2-like"/>
</dbReference>
<dbReference type="InterPro" id="IPR029044">
    <property type="entry name" value="Nucleotide-diphossugar_trans"/>
</dbReference>
<dbReference type="PANTHER" id="PTHR43685">
    <property type="entry name" value="GLYCOSYLTRANSFERASE"/>
    <property type="match status" value="1"/>
</dbReference>
<keyword evidence="2" id="KW-0808">Transferase</keyword>
<organism evidence="2">
    <name type="scientific">Proteus mirabilis</name>
    <dbReference type="NCBI Taxonomy" id="584"/>
    <lineage>
        <taxon>Bacteria</taxon>
        <taxon>Pseudomonadati</taxon>
        <taxon>Pseudomonadota</taxon>
        <taxon>Gammaproteobacteria</taxon>
        <taxon>Enterobacterales</taxon>
        <taxon>Morganellaceae</taxon>
        <taxon>Proteus</taxon>
    </lineage>
</organism>
<dbReference type="CDD" id="cd00761">
    <property type="entry name" value="Glyco_tranf_GTA_type"/>
    <property type="match status" value="1"/>
</dbReference>
<gene>
    <name evidence="2" type="ORF">HZ283_00280</name>
</gene>
<dbReference type="PANTHER" id="PTHR43685:SF2">
    <property type="entry name" value="GLYCOSYLTRANSFERASE 2-LIKE DOMAIN-CONTAINING PROTEIN"/>
    <property type="match status" value="1"/>
</dbReference>
<dbReference type="SUPFAM" id="SSF53448">
    <property type="entry name" value="Nucleotide-diphospho-sugar transferases"/>
    <property type="match status" value="1"/>
</dbReference>
<name>A0A7D5W773_PROMI</name>
<dbReference type="AlphaFoldDB" id="A0A7D5W773"/>
<sequence>MISIISPILGNPSKVKTFISSFLDNTQGQFKLLENIELIIIDDGSEVNLKETVKAFTQKFDERKWRLIFLRNEKNEGRAFSRNKAAKFATCEWLFFVDIDNLLQQGCLKKLYSIVLSSKVPLVVRANVRCWPKLTSTSNYLHYFDSRYLGSRYAGTVKIEYRYFASDAFLINKSVFDSLQGFDESFRHYGCEDEEFGARLRAKNIPYFFCSDALLYDNDSPTLDRACARMIPYARYSVPILIRKHPTIIDKLLFPQAENLKNIKSAILKGVLYCANSIKFNEILRILLNKLDNRKKFKVNPVFYKVVLAMYYIKGYSKRNKND</sequence>
<protein>
    <submittedName>
        <fullName evidence="2">Glycosyltransferase family 2 protein</fullName>
    </submittedName>
</protein>